<gene>
    <name evidence="4" type="primary">lytC_1</name>
    <name evidence="4" type="ORF">AN618_06300</name>
</gene>
<dbReference type="Pfam" id="PF07833">
    <property type="entry name" value="Cu_amine_oxidN1"/>
    <property type="match status" value="1"/>
</dbReference>
<dbReference type="FunCoup" id="A0A140LBU3">
    <property type="interactions" value="22"/>
</dbReference>
<organism evidence="4 5">
    <name type="scientific">Fervidicola ferrireducens</name>
    <dbReference type="NCBI Taxonomy" id="520764"/>
    <lineage>
        <taxon>Bacteria</taxon>
        <taxon>Bacillati</taxon>
        <taxon>Bacillota</taxon>
        <taxon>Clostridia</taxon>
        <taxon>Thermosediminibacterales</taxon>
        <taxon>Thermosediminibacteraceae</taxon>
        <taxon>Fervidicola</taxon>
    </lineage>
</organism>
<dbReference type="SUPFAM" id="SSF55383">
    <property type="entry name" value="Copper amine oxidase, domain N"/>
    <property type="match status" value="1"/>
</dbReference>
<dbReference type="InterPro" id="IPR002508">
    <property type="entry name" value="MurNAc-LAA_cat"/>
</dbReference>
<accession>A0A140LBU3</accession>
<dbReference type="Gene3D" id="3.30.457.10">
    <property type="entry name" value="Copper amine oxidase-like, N-terminal domain"/>
    <property type="match status" value="1"/>
</dbReference>
<dbReference type="AlphaFoldDB" id="A0A140LBU3"/>
<feature type="signal peptide" evidence="2">
    <location>
        <begin position="1"/>
        <end position="21"/>
    </location>
</feature>
<dbReference type="EMBL" id="LOED01000005">
    <property type="protein sequence ID" value="KXG78018.1"/>
    <property type="molecule type" value="Genomic_DNA"/>
</dbReference>
<dbReference type="Gene3D" id="3.40.630.40">
    <property type="entry name" value="Zn-dependent exopeptidases"/>
    <property type="match status" value="1"/>
</dbReference>
<dbReference type="GO" id="GO:0008745">
    <property type="term" value="F:N-acetylmuramoyl-L-alanine amidase activity"/>
    <property type="evidence" value="ECO:0007669"/>
    <property type="project" value="UniProtKB-EC"/>
</dbReference>
<dbReference type="RefSeq" id="WP_066351986.1">
    <property type="nucleotide sequence ID" value="NZ_LOED01000005.1"/>
</dbReference>
<dbReference type="CDD" id="cd02696">
    <property type="entry name" value="MurNAc-LAA"/>
    <property type="match status" value="1"/>
</dbReference>
<keyword evidence="1 4" id="KW-0378">Hydrolase</keyword>
<reference evidence="4 5" key="1">
    <citation type="submission" date="2015-12" db="EMBL/GenBank/DDBJ databases">
        <title>Draft genome sequnece of Fervidicola ferrireducens strain Y170.</title>
        <authorList>
            <person name="Patel B.K."/>
        </authorList>
    </citation>
    <scope>NUCLEOTIDE SEQUENCE [LARGE SCALE GENOMIC DNA]</scope>
    <source>
        <strain evidence="4 5">Y170</strain>
    </source>
</reference>
<name>A0A140LBU3_9FIRM</name>
<dbReference type="GO" id="GO:0030288">
    <property type="term" value="C:outer membrane-bounded periplasmic space"/>
    <property type="evidence" value="ECO:0007669"/>
    <property type="project" value="TreeGrafter"/>
</dbReference>
<dbReference type="Gene3D" id="2.60.40.3500">
    <property type="match status" value="1"/>
</dbReference>
<dbReference type="PANTHER" id="PTHR30404">
    <property type="entry name" value="N-ACETYLMURAMOYL-L-ALANINE AMIDASE"/>
    <property type="match status" value="1"/>
</dbReference>
<comment type="caution">
    <text evidence="4">The sequence shown here is derived from an EMBL/GenBank/DDBJ whole genome shotgun (WGS) entry which is preliminary data.</text>
</comment>
<evidence type="ECO:0000256" key="1">
    <source>
        <dbReference type="ARBA" id="ARBA00022801"/>
    </source>
</evidence>
<evidence type="ECO:0000256" key="2">
    <source>
        <dbReference type="SAM" id="SignalP"/>
    </source>
</evidence>
<evidence type="ECO:0000259" key="3">
    <source>
        <dbReference type="SMART" id="SM00646"/>
    </source>
</evidence>
<dbReference type="Proteomes" id="UP000070427">
    <property type="component" value="Unassembled WGS sequence"/>
</dbReference>
<dbReference type="PANTHER" id="PTHR30404:SF0">
    <property type="entry name" value="N-ACETYLMURAMOYL-L-ALANINE AMIDASE AMIC"/>
    <property type="match status" value="1"/>
</dbReference>
<keyword evidence="2" id="KW-0732">Signal</keyword>
<evidence type="ECO:0000313" key="4">
    <source>
        <dbReference type="EMBL" id="KXG78018.1"/>
    </source>
</evidence>
<feature type="domain" description="MurNAc-LAA" evidence="3">
    <location>
        <begin position="425"/>
        <end position="535"/>
    </location>
</feature>
<dbReference type="Pfam" id="PF01520">
    <property type="entry name" value="Amidase_3"/>
    <property type="match status" value="1"/>
</dbReference>
<dbReference type="InParanoid" id="A0A140LBU3"/>
<dbReference type="SMART" id="SM00646">
    <property type="entry name" value="Ami_3"/>
    <property type="match status" value="1"/>
</dbReference>
<dbReference type="PATRIC" id="fig|520764.3.peg.660"/>
<dbReference type="InterPro" id="IPR012854">
    <property type="entry name" value="Cu_amine_oxidase-like_N"/>
</dbReference>
<feature type="chain" id="PRO_5038662394" evidence="2">
    <location>
        <begin position="22"/>
        <end position="541"/>
    </location>
</feature>
<sequence>MIRKVTFAVLLVLILESAICAAQPAPPVEIYINHQKVTSDVSPVIYKDRTLVPLRVISEHLGASVSWNDENKTVKVYSDGRQIVLKINDTRALVDQQTVILDVPAMIINNRTMVPLRFVGEALMAEVSWNDKLRRVDVIKQISQIVDFSYTTVNNVPAVLIKGNAPLEYSVAGYDGEKVVVDIKAKLKTSQNVLDVGNGVLKRVIASELNNGSGLTRFVLEMGEGVSFYIFRPEQNSIAVAMTNILSSIEVDEEDGALIARLKTAYPATYNYFTLGSPEKGDYRLVVDISNARLSASPPVVFDNDYIKGLRTSQFTVNPYVARVVFDLKGDVNYRVSQNGDEISVVFSSREIPSRGDEGGSLKNKIIVIDPGHGGSDPGAVYSRIYEKDLNFDIAVRLKELLEESGARVLMTRESDIYVSLYTRADIANQVGAHLFVSIHNNSSTNTSTSGTMTLYYPSPEKKAFAQILHKAVVETLGLPDLGISARPNLVVTRETKMPSALVEVAFMSNERDLALLKTAEFRQKAAEGIYKGILMYFSAN</sequence>
<dbReference type="GO" id="GO:0009253">
    <property type="term" value="P:peptidoglycan catabolic process"/>
    <property type="evidence" value="ECO:0007669"/>
    <property type="project" value="InterPro"/>
</dbReference>
<keyword evidence="5" id="KW-1185">Reference proteome</keyword>
<dbReference type="InterPro" id="IPR050695">
    <property type="entry name" value="N-acetylmuramoyl_amidase_3"/>
</dbReference>
<dbReference type="InterPro" id="IPR021731">
    <property type="entry name" value="AMIN_dom"/>
</dbReference>
<proteinExistence type="predicted"/>
<dbReference type="Pfam" id="PF11741">
    <property type="entry name" value="AMIN"/>
    <property type="match status" value="1"/>
</dbReference>
<dbReference type="STRING" id="520764.AN618_06300"/>
<dbReference type="EC" id="3.5.1.28" evidence="4"/>
<dbReference type="SUPFAM" id="SSF53187">
    <property type="entry name" value="Zn-dependent exopeptidases"/>
    <property type="match status" value="1"/>
</dbReference>
<protein>
    <submittedName>
        <fullName evidence="4">N-acetylmuramoyl-L-alanine amidase LytC</fullName>
        <ecNumber evidence="4">3.5.1.28</ecNumber>
    </submittedName>
</protein>
<evidence type="ECO:0000313" key="5">
    <source>
        <dbReference type="Proteomes" id="UP000070427"/>
    </source>
</evidence>
<dbReference type="InterPro" id="IPR036582">
    <property type="entry name" value="Mao_N_sf"/>
</dbReference>